<feature type="domain" description="Flagellar hook-associated protein FlgK helical" evidence="10">
    <location>
        <begin position="91"/>
        <end position="311"/>
    </location>
</feature>
<dbReference type="InterPro" id="IPR010810">
    <property type="entry name" value="Flagellin_hook_IN_motif"/>
</dbReference>
<protein>
    <recommendedName>
        <fullName evidence="4 7">Flagellar hook-associated protein 1</fullName>
        <shortName evidence="7">HAP1</shortName>
    </recommendedName>
</protein>
<feature type="domain" description="Flagellar basal-body/hook protein C-terminal" evidence="9">
    <location>
        <begin position="498"/>
        <end position="531"/>
    </location>
</feature>
<dbReference type="InterPro" id="IPR053927">
    <property type="entry name" value="FlgK_helical"/>
</dbReference>
<sequence>MEALRSLEIGIRAVRTQRQALHVIGHNIANVNTPGFSRQRAILATTLPQGSMGTGVKVERVERLRDEVIDFYIREENPTLARWKAKLEILEGLEILFNEPSDNSIGKILNDFWDSWADLANNPESGAARANVKEQGEALCEAFRSLYQNLKNLQVKIDEEIKTEVDQVNSIINQIAHLNEEIEKIELGGRAQANDLRDKRDLLLDELSQLINFKYQEMEDNTLRISVYGQLLVSKTTVSPFLAEAGENGFLEVKWKDSGEKVVITNGKLKGLLEARDEVIPAFLEQLDTLASTLIEQVNSLHRQGMGLNGTEEVVGWKDFTGTLASDGSFEINGVVINVAAGDDLDAVIAKINAQAPATGVEAKREGDRLVLMPYSLNPQPVKITGDPDGIMLEEFGILANFFKGKGAEDIDIDDAIKEDLSKIAASSSGAPGDNNNALLILALKDALLFEGGTSTFSDYYGKMIANLGVQTKQTSGLKENQEVLLTQLENRRQSICGVSLDEEATNMILFQQAYRAAVHFLQVVDELLDVLGKAMIGSL</sequence>
<dbReference type="PANTHER" id="PTHR30033:SF1">
    <property type="entry name" value="FLAGELLAR HOOK-ASSOCIATED PROTEIN 1"/>
    <property type="match status" value="1"/>
</dbReference>
<gene>
    <name evidence="7 11" type="primary">flgK</name>
    <name evidence="11" type="ORF">ENL39_02970</name>
</gene>
<evidence type="ECO:0000259" key="9">
    <source>
        <dbReference type="Pfam" id="PF06429"/>
    </source>
</evidence>
<dbReference type="PRINTS" id="PR01005">
    <property type="entry name" value="FLGHOOKAP1"/>
</dbReference>
<keyword evidence="6 7" id="KW-0975">Bacterial flagellum</keyword>
<keyword evidence="11" id="KW-0282">Flagellum</keyword>
<evidence type="ECO:0000256" key="1">
    <source>
        <dbReference type="ARBA" id="ARBA00004365"/>
    </source>
</evidence>
<dbReference type="EMBL" id="DRTT01000089">
    <property type="protein sequence ID" value="HHF98431.1"/>
    <property type="molecule type" value="Genomic_DNA"/>
</dbReference>
<dbReference type="PANTHER" id="PTHR30033">
    <property type="entry name" value="FLAGELLAR HOOK-ASSOCIATED PROTEIN 1"/>
    <property type="match status" value="1"/>
</dbReference>
<dbReference type="GO" id="GO:0005198">
    <property type="term" value="F:structural molecule activity"/>
    <property type="evidence" value="ECO:0007669"/>
    <property type="project" value="UniProtKB-UniRule"/>
</dbReference>
<keyword evidence="11" id="KW-0969">Cilium</keyword>
<keyword evidence="11" id="KW-0966">Cell projection</keyword>
<dbReference type="AlphaFoldDB" id="A0A7V5LYV2"/>
<reference evidence="11" key="1">
    <citation type="journal article" date="2020" name="mSystems">
        <title>Genome- and Community-Level Interaction Insights into Carbon Utilization and Element Cycling Functions of Hydrothermarchaeota in Hydrothermal Sediment.</title>
        <authorList>
            <person name="Zhou Z."/>
            <person name="Liu Y."/>
            <person name="Xu W."/>
            <person name="Pan J."/>
            <person name="Luo Z.H."/>
            <person name="Li M."/>
        </authorList>
    </citation>
    <scope>NUCLEOTIDE SEQUENCE [LARGE SCALE GENOMIC DNA]</scope>
    <source>
        <strain evidence="11">HyVt-92</strain>
    </source>
</reference>
<organism evidence="11">
    <name type="scientific">Aerophobetes bacterium</name>
    <dbReference type="NCBI Taxonomy" id="2030807"/>
    <lineage>
        <taxon>Bacteria</taxon>
        <taxon>Candidatus Aerophobota</taxon>
    </lineage>
</organism>
<dbReference type="GO" id="GO:0009424">
    <property type="term" value="C:bacterial-type flagellum hook"/>
    <property type="evidence" value="ECO:0007669"/>
    <property type="project" value="UniProtKB-UniRule"/>
</dbReference>
<evidence type="ECO:0000256" key="2">
    <source>
        <dbReference type="ARBA" id="ARBA00004613"/>
    </source>
</evidence>
<evidence type="ECO:0000256" key="6">
    <source>
        <dbReference type="ARBA" id="ARBA00023143"/>
    </source>
</evidence>
<evidence type="ECO:0000259" key="10">
    <source>
        <dbReference type="Pfam" id="PF22638"/>
    </source>
</evidence>
<dbReference type="NCBIfam" id="TIGR02492">
    <property type="entry name" value="flgK_ends"/>
    <property type="match status" value="1"/>
</dbReference>
<comment type="subcellular location">
    <subcellularLocation>
        <location evidence="1 7">Bacterial flagellum</location>
    </subcellularLocation>
    <subcellularLocation>
        <location evidence="2 7">Secreted</location>
    </subcellularLocation>
</comment>
<evidence type="ECO:0000256" key="5">
    <source>
        <dbReference type="ARBA" id="ARBA00022525"/>
    </source>
</evidence>
<evidence type="ECO:0000313" key="11">
    <source>
        <dbReference type="EMBL" id="HHF98431.1"/>
    </source>
</evidence>
<dbReference type="InterPro" id="IPR002371">
    <property type="entry name" value="FlgK"/>
</dbReference>
<dbReference type="GO" id="GO:0005576">
    <property type="term" value="C:extracellular region"/>
    <property type="evidence" value="ECO:0007669"/>
    <property type="project" value="UniProtKB-SubCell"/>
</dbReference>
<dbReference type="InterPro" id="IPR010930">
    <property type="entry name" value="Flg_bb/hook_C_dom"/>
</dbReference>
<proteinExistence type="inferred from homology"/>
<evidence type="ECO:0000256" key="7">
    <source>
        <dbReference type="RuleBase" id="RU362065"/>
    </source>
</evidence>
<accession>A0A7V5LYV2</accession>
<dbReference type="Pfam" id="PF07196">
    <property type="entry name" value="Flagellin_IN"/>
    <property type="match status" value="1"/>
</dbReference>
<comment type="similarity">
    <text evidence="3 7">Belongs to the flagella basal body rod proteins family.</text>
</comment>
<dbReference type="Pfam" id="PF06429">
    <property type="entry name" value="Flg_bbr_C"/>
    <property type="match status" value="1"/>
</dbReference>
<keyword evidence="5 7" id="KW-0964">Secreted</keyword>
<comment type="caution">
    <text evidence="11">The sequence shown here is derived from an EMBL/GenBank/DDBJ whole genome shotgun (WGS) entry which is preliminary data.</text>
</comment>
<dbReference type="SUPFAM" id="SSF64518">
    <property type="entry name" value="Phase 1 flagellin"/>
    <property type="match status" value="1"/>
</dbReference>
<evidence type="ECO:0000256" key="4">
    <source>
        <dbReference type="ARBA" id="ARBA00016244"/>
    </source>
</evidence>
<evidence type="ECO:0000256" key="3">
    <source>
        <dbReference type="ARBA" id="ARBA00009677"/>
    </source>
</evidence>
<dbReference type="Pfam" id="PF00460">
    <property type="entry name" value="Flg_bb_rod"/>
    <property type="match status" value="1"/>
</dbReference>
<dbReference type="Pfam" id="PF22638">
    <property type="entry name" value="FlgK_D1"/>
    <property type="match status" value="1"/>
</dbReference>
<dbReference type="InterPro" id="IPR001444">
    <property type="entry name" value="Flag_bb_rod_N"/>
</dbReference>
<dbReference type="GO" id="GO:0044780">
    <property type="term" value="P:bacterial-type flagellum assembly"/>
    <property type="evidence" value="ECO:0007669"/>
    <property type="project" value="InterPro"/>
</dbReference>
<dbReference type="Gene3D" id="3.30.70.2120">
    <property type="match status" value="1"/>
</dbReference>
<name>A0A7V5LYV2_UNCAE</name>
<dbReference type="Proteomes" id="UP000886070">
    <property type="component" value="Unassembled WGS sequence"/>
</dbReference>
<evidence type="ECO:0000259" key="8">
    <source>
        <dbReference type="Pfam" id="PF00460"/>
    </source>
</evidence>
<feature type="domain" description="Flagellar basal body rod protein N-terminal" evidence="8">
    <location>
        <begin position="7"/>
        <end position="36"/>
    </location>
</feature>